<keyword evidence="4 9" id="KW-0812">Transmembrane</keyword>
<dbReference type="InterPro" id="IPR005828">
    <property type="entry name" value="MFS_sugar_transport-like"/>
</dbReference>
<protein>
    <submittedName>
        <fullName evidence="11">General substrate transporter</fullName>
    </submittedName>
</protein>
<sequence>MVDWSRWTTHPYYALIIFIVACGSIPKGYDEGGFSASVKLDSFKEDYNLISSNWTHDKTGLANRSANITSFNVLGAAFGALFALDLNDRVGRVSSWRIACVVWGTGLFVQVFSSGIYGLLLFARIWSGLGAGGLTVTTPLYLSEIAPARTRGLVVSCYMVILLAVLAMGFFINYGANLHMAPTRTQYRLVQAIPLIPVGLALIASYILPETPRYLVSKQRHEEGRAVLARLRGKDITDPELEAEFNLIDSQVRAKTTDLASVSHWTAFKETQTNPNYRQRFWLLMAMQTIAQWTGGNGITYYISTIFQYAGVTGNSTSLISSGAYGIVKLVFTMAFTWGLIDLFGRRRCALAGLALQLAAHIYMGVYMGLQPGSSDNKSASDAAIASVFVYAVGWSIGLCTIPYLYGTEIFPTRIRNVSYAVSMSLHWFFQFAVVRVTPNMFASLHIWGAYLFWAIICTLGLIILGIWMPETKGVPIERMGDLFDTPWYLRWRARPKTVDSSPEAAGMAPGVDSSTDAKQAKYKDSSL</sequence>
<dbReference type="AlphaFoldDB" id="A0A5N5WXM5"/>
<feature type="compositionally biased region" description="Basic and acidic residues" evidence="8">
    <location>
        <begin position="519"/>
        <end position="528"/>
    </location>
</feature>
<feature type="region of interest" description="Disordered" evidence="8">
    <location>
        <begin position="497"/>
        <end position="528"/>
    </location>
</feature>
<dbReference type="InterPro" id="IPR020846">
    <property type="entry name" value="MFS_dom"/>
</dbReference>
<dbReference type="GO" id="GO:0005351">
    <property type="term" value="F:carbohydrate:proton symporter activity"/>
    <property type="evidence" value="ECO:0007669"/>
    <property type="project" value="TreeGrafter"/>
</dbReference>
<evidence type="ECO:0000256" key="6">
    <source>
        <dbReference type="ARBA" id="ARBA00023136"/>
    </source>
</evidence>
<dbReference type="Proteomes" id="UP000326565">
    <property type="component" value="Unassembled WGS sequence"/>
</dbReference>
<feature type="transmembrane region" description="Helical" evidence="9">
    <location>
        <begin position="98"/>
        <end position="119"/>
    </location>
</feature>
<accession>A0A5N5WXM5</accession>
<keyword evidence="12" id="KW-1185">Reference proteome</keyword>
<keyword evidence="6 9" id="KW-0472">Membrane</keyword>
<feature type="transmembrane region" description="Helical" evidence="9">
    <location>
        <begin position="351"/>
        <end position="371"/>
    </location>
</feature>
<reference evidence="11 12" key="1">
    <citation type="submission" date="2019-04" db="EMBL/GenBank/DDBJ databases">
        <title>Friends and foes A comparative genomics study of 23 Aspergillus species from section Flavi.</title>
        <authorList>
            <consortium name="DOE Joint Genome Institute"/>
            <person name="Kjaerbolling I."/>
            <person name="Vesth T."/>
            <person name="Frisvad J.C."/>
            <person name="Nybo J.L."/>
            <person name="Theobald S."/>
            <person name="Kildgaard S."/>
            <person name="Isbrandt T."/>
            <person name="Kuo A."/>
            <person name="Sato A."/>
            <person name="Lyhne E.K."/>
            <person name="Kogle M.E."/>
            <person name="Wiebenga A."/>
            <person name="Kun R.S."/>
            <person name="Lubbers R.J."/>
            <person name="Makela M.R."/>
            <person name="Barry K."/>
            <person name="Chovatia M."/>
            <person name="Clum A."/>
            <person name="Daum C."/>
            <person name="Haridas S."/>
            <person name="He G."/>
            <person name="LaButti K."/>
            <person name="Lipzen A."/>
            <person name="Mondo S."/>
            <person name="Riley R."/>
            <person name="Salamov A."/>
            <person name="Simmons B.A."/>
            <person name="Magnuson J.K."/>
            <person name="Henrissat B."/>
            <person name="Mortensen U.H."/>
            <person name="Larsen T.O."/>
            <person name="Devries R.P."/>
            <person name="Grigoriev I.V."/>
            <person name="Machida M."/>
            <person name="Baker S.E."/>
            <person name="Andersen M.R."/>
        </authorList>
    </citation>
    <scope>NUCLEOTIDE SEQUENCE [LARGE SCALE GENOMIC DNA]</scope>
    <source>
        <strain evidence="11 12">CBS 151.66</strain>
    </source>
</reference>
<feature type="transmembrane region" description="Helical" evidence="9">
    <location>
        <begin position="68"/>
        <end position="86"/>
    </location>
</feature>
<evidence type="ECO:0000256" key="3">
    <source>
        <dbReference type="ARBA" id="ARBA00022448"/>
    </source>
</evidence>
<dbReference type="NCBIfam" id="TIGR00879">
    <property type="entry name" value="SP"/>
    <property type="match status" value="1"/>
</dbReference>
<feature type="transmembrane region" description="Helical" evidence="9">
    <location>
        <begin position="281"/>
        <end position="303"/>
    </location>
</feature>
<dbReference type="EMBL" id="ML732258">
    <property type="protein sequence ID" value="KAB8071984.1"/>
    <property type="molecule type" value="Genomic_DNA"/>
</dbReference>
<dbReference type="OrthoDB" id="508119at2759"/>
<dbReference type="PRINTS" id="PR00171">
    <property type="entry name" value="SUGRTRNSPORT"/>
</dbReference>
<dbReference type="PANTHER" id="PTHR48022">
    <property type="entry name" value="PLASTIDIC GLUCOSE TRANSPORTER 4"/>
    <property type="match status" value="1"/>
</dbReference>
<evidence type="ECO:0000256" key="7">
    <source>
        <dbReference type="RuleBase" id="RU003346"/>
    </source>
</evidence>
<feature type="transmembrane region" description="Helical" evidence="9">
    <location>
        <begin position="383"/>
        <end position="406"/>
    </location>
</feature>
<evidence type="ECO:0000256" key="2">
    <source>
        <dbReference type="ARBA" id="ARBA00010992"/>
    </source>
</evidence>
<name>A0A5N5WXM5_9EURO</name>
<evidence type="ECO:0000313" key="11">
    <source>
        <dbReference type="EMBL" id="KAB8071984.1"/>
    </source>
</evidence>
<dbReference type="InterPro" id="IPR050360">
    <property type="entry name" value="MFS_Sugar_Transporters"/>
</dbReference>
<evidence type="ECO:0000256" key="8">
    <source>
        <dbReference type="SAM" id="MobiDB-lite"/>
    </source>
</evidence>
<dbReference type="PANTHER" id="PTHR48022:SF43">
    <property type="entry name" value="QUINATE TRANSPORTER, PUTATIVE (AFU_ORTHOLOGUE AFUA_1G16230)-RELATED"/>
    <property type="match status" value="1"/>
</dbReference>
<dbReference type="GO" id="GO:0016020">
    <property type="term" value="C:membrane"/>
    <property type="evidence" value="ECO:0007669"/>
    <property type="project" value="UniProtKB-SubCell"/>
</dbReference>
<feature type="transmembrane region" description="Helical" evidence="9">
    <location>
        <begin position="12"/>
        <end position="29"/>
    </location>
</feature>
<feature type="transmembrane region" description="Helical" evidence="9">
    <location>
        <begin position="125"/>
        <end position="142"/>
    </location>
</feature>
<keyword evidence="5 9" id="KW-1133">Transmembrane helix</keyword>
<feature type="transmembrane region" description="Helical" evidence="9">
    <location>
        <begin position="418"/>
        <end position="435"/>
    </location>
</feature>
<evidence type="ECO:0000256" key="5">
    <source>
        <dbReference type="ARBA" id="ARBA00022989"/>
    </source>
</evidence>
<feature type="transmembrane region" description="Helical" evidence="9">
    <location>
        <begin position="188"/>
        <end position="208"/>
    </location>
</feature>
<dbReference type="Gene3D" id="1.20.1250.20">
    <property type="entry name" value="MFS general substrate transporter like domains"/>
    <property type="match status" value="1"/>
</dbReference>
<dbReference type="Pfam" id="PF00083">
    <property type="entry name" value="Sugar_tr"/>
    <property type="match status" value="1"/>
</dbReference>
<evidence type="ECO:0000256" key="4">
    <source>
        <dbReference type="ARBA" id="ARBA00022692"/>
    </source>
</evidence>
<organism evidence="11 12">
    <name type="scientific">Aspergillus leporis</name>
    <dbReference type="NCBI Taxonomy" id="41062"/>
    <lineage>
        <taxon>Eukaryota</taxon>
        <taxon>Fungi</taxon>
        <taxon>Dikarya</taxon>
        <taxon>Ascomycota</taxon>
        <taxon>Pezizomycotina</taxon>
        <taxon>Eurotiomycetes</taxon>
        <taxon>Eurotiomycetidae</taxon>
        <taxon>Eurotiales</taxon>
        <taxon>Aspergillaceae</taxon>
        <taxon>Aspergillus</taxon>
        <taxon>Aspergillus subgen. Circumdati</taxon>
    </lineage>
</organism>
<feature type="transmembrane region" description="Helical" evidence="9">
    <location>
        <begin position="447"/>
        <end position="469"/>
    </location>
</feature>
<feature type="transmembrane region" description="Helical" evidence="9">
    <location>
        <begin position="154"/>
        <end position="176"/>
    </location>
</feature>
<dbReference type="InterPro" id="IPR036259">
    <property type="entry name" value="MFS_trans_sf"/>
</dbReference>
<evidence type="ECO:0000256" key="9">
    <source>
        <dbReference type="SAM" id="Phobius"/>
    </source>
</evidence>
<evidence type="ECO:0000256" key="1">
    <source>
        <dbReference type="ARBA" id="ARBA00004141"/>
    </source>
</evidence>
<dbReference type="InterPro" id="IPR003663">
    <property type="entry name" value="Sugar/inositol_transpt"/>
</dbReference>
<evidence type="ECO:0000259" key="10">
    <source>
        <dbReference type="PROSITE" id="PS50850"/>
    </source>
</evidence>
<comment type="subcellular location">
    <subcellularLocation>
        <location evidence="1">Membrane</location>
        <topology evidence="1">Multi-pass membrane protein</topology>
    </subcellularLocation>
</comment>
<keyword evidence="3 7" id="KW-0813">Transport</keyword>
<comment type="similarity">
    <text evidence="2 7">Belongs to the major facilitator superfamily. Sugar transporter (TC 2.A.1.1) family.</text>
</comment>
<dbReference type="PROSITE" id="PS50850">
    <property type="entry name" value="MFS"/>
    <property type="match status" value="1"/>
</dbReference>
<evidence type="ECO:0000313" key="12">
    <source>
        <dbReference type="Proteomes" id="UP000326565"/>
    </source>
</evidence>
<proteinExistence type="inferred from homology"/>
<dbReference type="SUPFAM" id="SSF103473">
    <property type="entry name" value="MFS general substrate transporter"/>
    <property type="match status" value="1"/>
</dbReference>
<dbReference type="FunFam" id="1.20.1250.20:FF:000558">
    <property type="entry name" value="MFS quinate transporter, putative"/>
    <property type="match status" value="1"/>
</dbReference>
<dbReference type="PROSITE" id="PS51257">
    <property type="entry name" value="PROKAR_LIPOPROTEIN"/>
    <property type="match status" value="1"/>
</dbReference>
<feature type="domain" description="Major facilitator superfamily (MFS) profile" evidence="10">
    <location>
        <begin position="16"/>
        <end position="473"/>
    </location>
</feature>
<gene>
    <name evidence="11" type="ORF">BDV29DRAFT_10575</name>
</gene>
<feature type="transmembrane region" description="Helical" evidence="9">
    <location>
        <begin position="323"/>
        <end position="344"/>
    </location>
</feature>